<evidence type="ECO:0000259" key="2">
    <source>
        <dbReference type="Pfam" id="PF26604"/>
    </source>
</evidence>
<protein>
    <recommendedName>
        <fullName evidence="2">CBU-0592-like domain-containing protein</fullName>
    </recommendedName>
</protein>
<proteinExistence type="predicted"/>
<feature type="transmembrane region" description="Helical" evidence="1">
    <location>
        <begin position="6"/>
        <end position="24"/>
    </location>
</feature>
<dbReference type="Pfam" id="PF26604">
    <property type="entry name" value="CBU_0592"/>
    <property type="match status" value="1"/>
</dbReference>
<organism evidence="3 4">
    <name type="scientific">Novosphingobium aquae</name>
    <dbReference type="NCBI Taxonomy" id="3133435"/>
    <lineage>
        <taxon>Bacteria</taxon>
        <taxon>Pseudomonadati</taxon>
        <taxon>Pseudomonadota</taxon>
        <taxon>Alphaproteobacteria</taxon>
        <taxon>Sphingomonadales</taxon>
        <taxon>Sphingomonadaceae</taxon>
        <taxon>Novosphingobium</taxon>
    </lineage>
</organism>
<dbReference type="Proteomes" id="UP001379235">
    <property type="component" value="Unassembled WGS sequence"/>
</dbReference>
<comment type="caution">
    <text evidence="3">The sequence shown here is derived from an EMBL/GenBank/DDBJ whole genome shotgun (WGS) entry which is preliminary data.</text>
</comment>
<feature type="transmembrane region" description="Helical" evidence="1">
    <location>
        <begin position="60"/>
        <end position="78"/>
    </location>
</feature>
<name>A0ABU8SB18_9SPHN</name>
<evidence type="ECO:0000313" key="4">
    <source>
        <dbReference type="Proteomes" id="UP001379235"/>
    </source>
</evidence>
<keyword evidence="1" id="KW-0472">Membrane</keyword>
<keyword evidence="4" id="KW-1185">Reference proteome</keyword>
<feature type="domain" description="CBU-0592-like" evidence="2">
    <location>
        <begin position="7"/>
        <end position="79"/>
    </location>
</feature>
<evidence type="ECO:0000256" key="1">
    <source>
        <dbReference type="SAM" id="Phobius"/>
    </source>
</evidence>
<gene>
    <name evidence="3" type="ORF">WG900_12270</name>
</gene>
<sequence length="85" mass="9137">MTEVLIETCGWIAALLILASYILVSTGQLSGQSRTYQWMNIVAAAGFVVNSGWHGAIPSTALNVVWMAVGLFTLWRIARGTVQPG</sequence>
<feature type="transmembrane region" description="Helical" evidence="1">
    <location>
        <begin position="36"/>
        <end position="54"/>
    </location>
</feature>
<evidence type="ECO:0000313" key="3">
    <source>
        <dbReference type="EMBL" id="MEJ6010689.1"/>
    </source>
</evidence>
<dbReference type="InterPro" id="IPR058058">
    <property type="entry name" value="CBU_0592-like"/>
</dbReference>
<dbReference type="RefSeq" id="WP_339967468.1">
    <property type="nucleotide sequence ID" value="NZ_JBBHJY010000006.1"/>
</dbReference>
<keyword evidence="1" id="KW-0812">Transmembrane</keyword>
<accession>A0ABU8SB18</accession>
<reference evidence="3 4" key="1">
    <citation type="submission" date="2024-03" db="EMBL/GenBank/DDBJ databases">
        <authorList>
            <person name="Jo J.-H."/>
        </authorList>
    </citation>
    <scope>NUCLEOTIDE SEQUENCE [LARGE SCALE GENOMIC DNA]</scope>
    <source>
        <strain evidence="3 4">AS3R-12</strain>
    </source>
</reference>
<keyword evidence="1" id="KW-1133">Transmembrane helix</keyword>
<dbReference type="EMBL" id="JBBHJY010000006">
    <property type="protein sequence ID" value="MEJ6010689.1"/>
    <property type="molecule type" value="Genomic_DNA"/>
</dbReference>
<dbReference type="NCBIfam" id="NF047864">
    <property type="entry name" value="CBU_0592_membra"/>
    <property type="match status" value="1"/>
</dbReference>